<dbReference type="AlphaFoldDB" id="A0A4Q9VXU2"/>
<protein>
    <recommendedName>
        <fullName evidence="2">N(2)-fixation sustaining protein CowN</fullName>
    </recommendedName>
    <alternativeName>
        <fullName evidence="2">CO weal-nitrogenase</fullName>
    </alternativeName>
</protein>
<comment type="similarity">
    <text evidence="2">Belongs to the CowN family.</text>
</comment>
<dbReference type="HAMAP" id="MF_02117">
    <property type="entry name" value="CowN"/>
    <property type="match status" value="1"/>
</dbReference>
<gene>
    <name evidence="2 3" type="primary">cowN</name>
    <name evidence="3" type="ORF">EYW49_03245</name>
</gene>
<sequence>MSVPSPAAAPDRYVSFRGIDFEANMTAVLGHLRRLVAVDGVPDPFWQRFEERLAAADAGTTSIADRLLLMHSHVTYMSDLFEDRDDAEAIAALAKLERECF</sequence>
<evidence type="ECO:0000256" key="2">
    <source>
        <dbReference type="HAMAP-Rule" id="MF_02117"/>
    </source>
</evidence>
<dbReference type="RefSeq" id="WP_131306053.1">
    <property type="nucleotide sequence ID" value="NZ_SJFN01000003.1"/>
</dbReference>
<comment type="caution">
    <text evidence="3">The sequence shown here is derived from an EMBL/GenBank/DDBJ whole genome shotgun (WGS) entry which is preliminary data.</text>
</comment>
<name>A0A4Q9VXU2_9HYPH</name>
<reference evidence="3 4" key="1">
    <citation type="submission" date="2019-02" db="EMBL/GenBank/DDBJ databases">
        <title>Siculibacillus lacustris gen. nov., sp. nov., a new rosette-forming bacterium isolated from a freshwater crater lake (Lake St. Ana, Romania).</title>
        <authorList>
            <person name="Felfoldi T."/>
            <person name="Marton Z."/>
            <person name="Szabo A."/>
            <person name="Mentes A."/>
            <person name="Boka K."/>
            <person name="Marialigeti K."/>
            <person name="Mathe I."/>
            <person name="Koncz M."/>
            <person name="Schumann P."/>
            <person name="Toth E."/>
        </authorList>
    </citation>
    <scope>NUCLEOTIDE SEQUENCE [LARGE SCALE GENOMIC DNA]</scope>
    <source>
        <strain evidence="3 4">SA-279</strain>
    </source>
</reference>
<dbReference type="Pfam" id="PF20543">
    <property type="entry name" value="CowN"/>
    <property type="match status" value="1"/>
</dbReference>
<comment type="function">
    <text evidence="2">Is required to sustain N(2)-dependent growth in the presence of low levels of carbon monoxide (CO). Probably acts by protecting the N(2) fixation ability of the nitrogenase complex, which is inactivated in the presence of CO.</text>
</comment>
<dbReference type="EMBL" id="SJFN01000003">
    <property type="protein sequence ID" value="TBW40754.1"/>
    <property type="molecule type" value="Genomic_DNA"/>
</dbReference>
<dbReference type="InterPro" id="IPR024899">
    <property type="entry name" value="CowN"/>
</dbReference>
<organism evidence="3 4">
    <name type="scientific">Siculibacillus lacustris</name>
    <dbReference type="NCBI Taxonomy" id="1549641"/>
    <lineage>
        <taxon>Bacteria</taxon>
        <taxon>Pseudomonadati</taxon>
        <taxon>Pseudomonadota</taxon>
        <taxon>Alphaproteobacteria</taxon>
        <taxon>Hyphomicrobiales</taxon>
        <taxon>Ancalomicrobiaceae</taxon>
        <taxon>Siculibacillus</taxon>
    </lineage>
</organism>
<evidence type="ECO:0000313" key="3">
    <source>
        <dbReference type="EMBL" id="TBW40754.1"/>
    </source>
</evidence>
<evidence type="ECO:0000256" key="1">
    <source>
        <dbReference type="ARBA" id="ARBA00023231"/>
    </source>
</evidence>
<dbReference type="GO" id="GO:0009399">
    <property type="term" value="P:nitrogen fixation"/>
    <property type="evidence" value="ECO:0007669"/>
    <property type="project" value="UniProtKB-UniRule"/>
</dbReference>
<evidence type="ECO:0000313" key="4">
    <source>
        <dbReference type="Proteomes" id="UP000292781"/>
    </source>
</evidence>
<keyword evidence="4" id="KW-1185">Reference proteome</keyword>
<dbReference type="NCBIfam" id="NF033689">
    <property type="entry name" value="N2Fix_CO_CowN"/>
    <property type="match status" value="1"/>
</dbReference>
<accession>A0A4Q9VXU2</accession>
<proteinExistence type="inferred from homology"/>
<dbReference type="Proteomes" id="UP000292781">
    <property type="component" value="Unassembled WGS sequence"/>
</dbReference>
<dbReference type="OrthoDB" id="7689335at2"/>
<keyword evidence="1 2" id="KW-0535">Nitrogen fixation</keyword>